<dbReference type="HOGENOM" id="CLU_119672_0_0_1"/>
<evidence type="ECO:0000313" key="2">
    <source>
        <dbReference type="Proteomes" id="UP000054485"/>
    </source>
</evidence>
<proteinExistence type="predicted"/>
<keyword evidence="2" id="KW-1185">Reference proteome</keyword>
<accession>A0A0D0AN58</accession>
<dbReference type="AlphaFoldDB" id="A0A0D0AN58"/>
<dbReference type="EMBL" id="KN835598">
    <property type="protein sequence ID" value="KIK35687.1"/>
    <property type="molecule type" value="Genomic_DNA"/>
</dbReference>
<sequence>MGQLHLSIRTRISPLSPKGQKLFEPWAPLYDVRWFYGVALSLLCEAPECYPRRGLPMLPSKTAHWQLLHSSRACIPVPYPHPHQSQVLYYVMIRSSFSSGRQGVYPARSSPKVNSANHSMSVVSGFPSGLADISFFSGQLLKSHDLDLSDFFPVYKGNTTITFDSCPDRSSNRWGRIGKEKTWTGHLGPTTFRQGPC</sequence>
<dbReference type="InParanoid" id="A0A0D0AN58"/>
<organism evidence="1 2">
    <name type="scientific">Suillus luteus UH-Slu-Lm8-n1</name>
    <dbReference type="NCBI Taxonomy" id="930992"/>
    <lineage>
        <taxon>Eukaryota</taxon>
        <taxon>Fungi</taxon>
        <taxon>Dikarya</taxon>
        <taxon>Basidiomycota</taxon>
        <taxon>Agaricomycotina</taxon>
        <taxon>Agaricomycetes</taxon>
        <taxon>Agaricomycetidae</taxon>
        <taxon>Boletales</taxon>
        <taxon>Suillineae</taxon>
        <taxon>Suillaceae</taxon>
        <taxon>Suillus</taxon>
    </lineage>
</organism>
<protein>
    <submittedName>
        <fullName evidence="1">Uncharacterized protein</fullName>
    </submittedName>
</protein>
<evidence type="ECO:0000313" key="1">
    <source>
        <dbReference type="EMBL" id="KIK35687.1"/>
    </source>
</evidence>
<name>A0A0D0AN58_9AGAM</name>
<reference evidence="1 2" key="1">
    <citation type="submission" date="2014-04" db="EMBL/GenBank/DDBJ databases">
        <authorList>
            <consortium name="DOE Joint Genome Institute"/>
            <person name="Kuo A."/>
            <person name="Ruytinx J."/>
            <person name="Rineau F."/>
            <person name="Colpaert J."/>
            <person name="Kohler A."/>
            <person name="Nagy L.G."/>
            <person name="Floudas D."/>
            <person name="Copeland A."/>
            <person name="Barry K.W."/>
            <person name="Cichocki N."/>
            <person name="Veneault-Fourrey C."/>
            <person name="LaButti K."/>
            <person name="Lindquist E.A."/>
            <person name="Lipzen A."/>
            <person name="Lundell T."/>
            <person name="Morin E."/>
            <person name="Murat C."/>
            <person name="Sun H."/>
            <person name="Tunlid A."/>
            <person name="Henrissat B."/>
            <person name="Grigoriev I.V."/>
            <person name="Hibbett D.S."/>
            <person name="Martin F."/>
            <person name="Nordberg H.P."/>
            <person name="Cantor M.N."/>
            <person name="Hua S.X."/>
        </authorList>
    </citation>
    <scope>NUCLEOTIDE SEQUENCE [LARGE SCALE GENOMIC DNA]</scope>
    <source>
        <strain evidence="1 2">UH-Slu-Lm8-n1</strain>
    </source>
</reference>
<gene>
    <name evidence="1" type="ORF">CY34DRAFT_811968</name>
</gene>
<reference evidence="2" key="2">
    <citation type="submission" date="2015-01" db="EMBL/GenBank/DDBJ databases">
        <title>Evolutionary Origins and Diversification of the Mycorrhizal Mutualists.</title>
        <authorList>
            <consortium name="DOE Joint Genome Institute"/>
            <consortium name="Mycorrhizal Genomics Consortium"/>
            <person name="Kohler A."/>
            <person name="Kuo A."/>
            <person name="Nagy L.G."/>
            <person name="Floudas D."/>
            <person name="Copeland A."/>
            <person name="Barry K.W."/>
            <person name="Cichocki N."/>
            <person name="Veneault-Fourrey C."/>
            <person name="LaButti K."/>
            <person name="Lindquist E.A."/>
            <person name="Lipzen A."/>
            <person name="Lundell T."/>
            <person name="Morin E."/>
            <person name="Murat C."/>
            <person name="Riley R."/>
            <person name="Ohm R."/>
            <person name="Sun H."/>
            <person name="Tunlid A."/>
            <person name="Henrissat B."/>
            <person name="Grigoriev I.V."/>
            <person name="Hibbett D.S."/>
            <person name="Martin F."/>
        </authorList>
    </citation>
    <scope>NUCLEOTIDE SEQUENCE [LARGE SCALE GENOMIC DNA]</scope>
    <source>
        <strain evidence="2">UH-Slu-Lm8-n1</strain>
    </source>
</reference>
<dbReference type="OrthoDB" id="2643295at2759"/>
<dbReference type="Proteomes" id="UP000054485">
    <property type="component" value="Unassembled WGS sequence"/>
</dbReference>